<protein>
    <submittedName>
        <fullName evidence="1">Uncharacterized protein</fullName>
    </submittedName>
</protein>
<accession>A0A6M3J3V8</accession>
<dbReference type="EMBL" id="MT141521">
    <property type="protein sequence ID" value="QJA64543.1"/>
    <property type="molecule type" value="Genomic_DNA"/>
</dbReference>
<organism evidence="1">
    <name type="scientific">viral metagenome</name>
    <dbReference type="NCBI Taxonomy" id="1070528"/>
    <lineage>
        <taxon>unclassified sequences</taxon>
        <taxon>metagenomes</taxon>
        <taxon>organismal metagenomes</taxon>
    </lineage>
</organism>
<evidence type="ECO:0000313" key="1">
    <source>
        <dbReference type="EMBL" id="QJA64543.1"/>
    </source>
</evidence>
<evidence type="ECO:0000313" key="2">
    <source>
        <dbReference type="EMBL" id="QJI04823.1"/>
    </source>
</evidence>
<dbReference type="EMBL" id="MT145190">
    <property type="protein sequence ID" value="QJI04823.1"/>
    <property type="molecule type" value="Genomic_DNA"/>
</dbReference>
<proteinExistence type="predicted"/>
<dbReference type="AlphaFoldDB" id="A0A6M3J3V8"/>
<sequence length="100" mass="11493">MKQFIFHNPVTKRIGGKATGNAYCKMQDHDTLYVEIPDDVSQKISEGYEVTYDNEKFDCKETPEIIAKKEEQTLKEELKKKAKEGRLSNEEVQLALANLL</sequence>
<gene>
    <name evidence="2" type="ORF">MM415A00115_0058</name>
    <name evidence="1" type="ORF">MM415B00490_0041</name>
</gene>
<reference evidence="1" key="1">
    <citation type="submission" date="2020-03" db="EMBL/GenBank/DDBJ databases">
        <title>The deep terrestrial virosphere.</title>
        <authorList>
            <person name="Holmfeldt K."/>
            <person name="Nilsson E."/>
            <person name="Simone D."/>
            <person name="Lopez-Fernandez M."/>
            <person name="Wu X."/>
            <person name="de Brujin I."/>
            <person name="Lundin D."/>
            <person name="Andersson A."/>
            <person name="Bertilsson S."/>
            <person name="Dopson M."/>
        </authorList>
    </citation>
    <scope>NUCLEOTIDE SEQUENCE</scope>
    <source>
        <strain evidence="2">MM415A00115</strain>
        <strain evidence="1">MM415B00490</strain>
    </source>
</reference>
<name>A0A6M3J3V8_9ZZZZ</name>